<keyword evidence="2" id="KW-0732">Signal</keyword>
<evidence type="ECO:0000313" key="3">
    <source>
        <dbReference type="EMBL" id="USP74431.1"/>
    </source>
</evidence>
<proteinExistence type="predicted"/>
<feature type="region of interest" description="Disordered" evidence="1">
    <location>
        <begin position="24"/>
        <end position="46"/>
    </location>
</feature>
<keyword evidence="4" id="KW-1185">Reference proteome</keyword>
<evidence type="ECO:0000256" key="2">
    <source>
        <dbReference type="SAM" id="SignalP"/>
    </source>
</evidence>
<dbReference type="EMBL" id="CP089274">
    <property type="protein sequence ID" value="USP74431.1"/>
    <property type="molecule type" value="Genomic_DNA"/>
</dbReference>
<feature type="signal peptide" evidence="2">
    <location>
        <begin position="1"/>
        <end position="15"/>
    </location>
</feature>
<dbReference type="AlphaFoldDB" id="A0A9Q8Z1Y7"/>
<protein>
    <submittedName>
        <fullName evidence="3">Uncharacterized protein</fullName>
    </submittedName>
</protein>
<reference evidence="3" key="1">
    <citation type="submission" date="2021-12" db="EMBL/GenBank/DDBJ databases">
        <title>Curvularia clavata genome.</title>
        <authorList>
            <person name="Cao Y."/>
        </authorList>
    </citation>
    <scope>NUCLEOTIDE SEQUENCE</scope>
    <source>
        <strain evidence="3">Yc1106</strain>
    </source>
</reference>
<evidence type="ECO:0000313" key="4">
    <source>
        <dbReference type="Proteomes" id="UP001056012"/>
    </source>
</evidence>
<gene>
    <name evidence="3" type="ORF">yc1106_01705</name>
</gene>
<dbReference type="OrthoDB" id="3643156at2759"/>
<organism evidence="3 4">
    <name type="scientific">Curvularia clavata</name>
    <dbReference type="NCBI Taxonomy" id="95742"/>
    <lineage>
        <taxon>Eukaryota</taxon>
        <taxon>Fungi</taxon>
        <taxon>Dikarya</taxon>
        <taxon>Ascomycota</taxon>
        <taxon>Pezizomycotina</taxon>
        <taxon>Dothideomycetes</taxon>
        <taxon>Pleosporomycetidae</taxon>
        <taxon>Pleosporales</taxon>
        <taxon>Pleosporineae</taxon>
        <taxon>Pleosporaceae</taxon>
        <taxon>Curvularia</taxon>
    </lineage>
</organism>
<feature type="chain" id="PRO_5040440802" evidence="2">
    <location>
        <begin position="16"/>
        <end position="324"/>
    </location>
</feature>
<sequence>MKFSALLCLVPLASARVVRHAQQIPMADNTSDDIPTPQDQTKHTPPSIGLQFTTTHAMAAARYDNGTTRDLVKMEGEPEYQDLMRRWMGSQSGYSGPLESSDDMVLSSFLIRLRTAIEKQLDGPVEQAALALSPLAPGLQRKFQKAMVVASFAPSQDSVIVYEEAMATHAALKPASPCTKKSQPGHLQHVLFLAFDDGAFSASMHEYACRDYSPQAHMISRLIRADLGWWHLPMYDAPREKFWAQVQESIVHVLSPQEKAPGRIVLLGSHAADAEFKNKVEDILWRELEVDVSGMLSVNERDDSEWLAARGAAELASRHAQEES</sequence>
<accession>A0A9Q8Z1Y7</accession>
<dbReference type="VEuPathDB" id="FungiDB:yc1106_01705"/>
<dbReference type="Proteomes" id="UP001056012">
    <property type="component" value="Chromosome 1"/>
</dbReference>
<name>A0A9Q8Z1Y7_CURCL</name>
<feature type="compositionally biased region" description="Polar residues" evidence="1">
    <location>
        <begin position="28"/>
        <end position="39"/>
    </location>
</feature>
<evidence type="ECO:0000256" key="1">
    <source>
        <dbReference type="SAM" id="MobiDB-lite"/>
    </source>
</evidence>